<reference evidence="1" key="2">
    <citation type="journal article" date="2021" name="Genome Biol. Evol.">
        <title>Developing a high-quality reference genome for a parasitic bivalve with doubly uniparental inheritance (Bivalvia: Unionida).</title>
        <authorList>
            <person name="Smith C.H."/>
        </authorList>
    </citation>
    <scope>NUCLEOTIDE SEQUENCE</scope>
    <source>
        <strain evidence="1">CHS0354</strain>
        <tissue evidence="1">Mantle</tissue>
    </source>
</reference>
<evidence type="ECO:0000313" key="1">
    <source>
        <dbReference type="EMBL" id="KAK3581588.1"/>
    </source>
</evidence>
<reference evidence="1" key="3">
    <citation type="submission" date="2023-05" db="EMBL/GenBank/DDBJ databases">
        <authorList>
            <person name="Smith C.H."/>
        </authorList>
    </citation>
    <scope>NUCLEOTIDE SEQUENCE</scope>
    <source>
        <strain evidence="1">CHS0354</strain>
        <tissue evidence="1">Mantle</tissue>
    </source>
</reference>
<evidence type="ECO:0000313" key="2">
    <source>
        <dbReference type="Proteomes" id="UP001195483"/>
    </source>
</evidence>
<name>A0AAE0RXY6_9BIVA</name>
<dbReference type="AlphaFoldDB" id="A0AAE0RXY6"/>
<protein>
    <submittedName>
        <fullName evidence="1">Uncharacterized protein</fullName>
    </submittedName>
</protein>
<sequence length="122" mass="13159">MLLWVFYNRWGGSRVRVWASLAPTKAVECWTVTPGDDGVRVARVGAVTLGGRREGWGVGQGTGVMGCAFLVSGSLIGWVGEQRRALCEGTEMSGGGRRLVLCRLLGCKDSVRRCRQCIGTIN</sequence>
<accession>A0AAE0RXY6</accession>
<organism evidence="1 2">
    <name type="scientific">Potamilus streckersoni</name>
    <dbReference type="NCBI Taxonomy" id="2493646"/>
    <lineage>
        <taxon>Eukaryota</taxon>
        <taxon>Metazoa</taxon>
        <taxon>Spiralia</taxon>
        <taxon>Lophotrochozoa</taxon>
        <taxon>Mollusca</taxon>
        <taxon>Bivalvia</taxon>
        <taxon>Autobranchia</taxon>
        <taxon>Heteroconchia</taxon>
        <taxon>Palaeoheterodonta</taxon>
        <taxon>Unionida</taxon>
        <taxon>Unionoidea</taxon>
        <taxon>Unionidae</taxon>
        <taxon>Ambleminae</taxon>
        <taxon>Lampsilini</taxon>
        <taxon>Potamilus</taxon>
    </lineage>
</organism>
<dbReference type="EMBL" id="JAEAOA010001450">
    <property type="protein sequence ID" value="KAK3581588.1"/>
    <property type="molecule type" value="Genomic_DNA"/>
</dbReference>
<comment type="caution">
    <text evidence="1">The sequence shown here is derived from an EMBL/GenBank/DDBJ whole genome shotgun (WGS) entry which is preliminary data.</text>
</comment>
<proteinExistence type="predicted"/>
<gene>
    <name evidence="1" type="ORF">CHS0354_024440</name>
</gene>
<dbReference type="Proteomes" id="UP001195483">
    <property type="component" value="Unassembled WGS sequence"/>
</dbReference>
<reference evidence="1" key="1">
    <citation type="journal article" date="2021" name="Genome Biol. Evol.">
        <title>A High-Quality Reference Genome for a Parasitic Bivalve with Doubly Uniparental Inheritance (Bivalvia: Unionida).</title>
        <authorList>
            <person name="Smith C.H."/>
        </authorList>
    </citation>
    <scope>NUCLEOTIDE SEQUENCE</scope>
    <source>
        <strain evidence="1">CHS0354</strain>
    </source>
</reference>
<keyword evidence="2" id="KW-1185">Reference proteome</keyword>